<comment type="function">
    <text evidence="1">May be involved in the formation or repair of [Fe-S] clusters present in iron-sulfur proteins.</text>
</comment>
<dbReference type="Gene3D" id="3.30.300.130">
    <property type="entry name" value="Fe-S cluster assembly (FSCA)"/>
    <property type="match status" value="1"/>
</dbReference>
<feature type="domain" description="NIF system FeS cluster assembly NifU C-terminal" evidence="2">
    <location>
        <begin position="120"/>
        <end position="172"/>
    </location>
</feature>
<proteinExistence type="predicted"/>
<evidence type="ECO:0000313" key="3">
    <source>
        <dbReference type="EMBL" id="GHD90736.1"/>
    </source>
</evidence>
<name>A0A918Y5L6_9ACTN</name>
<dbReference type="Pfam" id="PF01106">
    <property type="entry name" value="NifU"/>
    <property type="match status" value="1"/>
</dbReference>
<sequence length="178" mass="18149">MIPLHPQPVPGHSDRLRWIVPPDALPCAGPLAGVPGPLAALLDDGTLAKVTAEPGAVVTSLGAGRTWTGAGARVRTALHAALEDPDGWTPAPDADGDGGDALLRAAVTELLTGPVGGVARSHGGGIELVGVHDGVVTVRLHGACHGCPAAWFTLHRRLEAQLRRTCPQLREIRAAGAA</sequence>
<dbReference type="EMBL" id="BMVF01000009">
    <property type="protein sequence ID" value="GHD90736.1"/>
    <property type="molecule type" value="Genomic_DNA"/>
</dbReference>
<gene>
    <name evidence="3" type="ORF">GCM10010508_36500</name>
</gene>
<protein>
    <recommendedName>
        <fullName evidence="2">NIF system FeS cluster assembly NifU C-terminal domain-containing protein</fullName>
    </recommendedName>
</protein>
<accession>A0A918Y5L6</accession>
<keyword evidence="4" id="KW-1185">Reference proteome</keyword>
<dbReference type="SUPFAM" id="SSF117916">
    <property type="entry name" value="Fe-S cluster assembly (FSCA) domain-like"/>
    <property type="match status" value="1"/>
</dbReference>
<dbReference type="GO" id="GO:0051536">
    <property type="term" value="F:iron-sulfur cluster binding"/>
    <property type="evidence" value="ECO:0007669"/>
    <property type="project" value="InterPro"/>
</dbReference>
<reference evidence="3" key="1">
    <citation type="journal article" date="2014" name="Int. J. Syst. Evol. Microbiol.">
        <title>Complete genome sequence of Corynebacterium casei LMG S-19264T (=DSM 44701T), isolated from a smear-ripened cheese.</title>
        <authorList>
            <consortium name="US DOE Joint Genome Institute (JGI-PGF)"/>
            <person name="Walter F."/>
            <person name="Albersmeier A."/>
            <person name="Kalinowski J."/>
            <person name="Ruckert C."/>
        </authorList>
    </citation>
    <scope>NUCLEOTIDE SEQUENCE</scope>
    <source>
        <strain evidence="3">JCM 4654</strain>
    </source>
</reference>
<evidence type="ECO:0000259" key="2">
    <source>
        <dbReference type="Pfam" id="PF01106"/>
    </source>
</evidence>
<organism evidence="3 4">
    <name type="scientific">Streptomyces naganishii JCM 4654</name>
    <dbReference type="NCBI Taxonomy" id="1306179"/>
    <lineage>
        <taxon>Bacteria</taxon>
        <taxon>Bacillati</taxon>
        <taxon>Actinomycetota</taxon>
        <taxon>Actinomycetes</taxon>
        <taxon>Kitasatosporales</taxon>
        <taxon>Streptomycetaceae</taxon>
        <taxon>Streptomyces</taxon>
    </lineage>
</organism>
<dbReference type="InterPro" id="IPR034904">
    <property type="entry name" value="FSCA_dom_sf"/>
</dbReference>
<evidence type="ECO:0000313" key="4">
    <source>
        <dbReference type="Proteomes" id="UP000608955"/>
    </source>
</evidence>
<reference evidence="3" key="2">
    <citation type="submission" date="2020-09" db="EMBL/GenBank/DDBJ databases">
        <authorList>
            <person name="Sun Q."/>
            <person name="Ohkuma M."/>
        </authorList>
    </citation>
    <scope>NUCLEOTIDE SEQUENCE</scope>
    <source>
        <strain evidence="3">JCM 4654</strain>
    </source>
</reference>
<dbReference type="Proteomes" id="UP000608955">
    <property type="component" value="Unassembled WGS sequence"/>
</dbReference>
<dbReference type="GO" id="GO:0005506">
    <property type="term" value="F:iron ion binding"/>
    <property type="evidence" value="ECO:0007669"/>
    <property type="project" value="InterPro"/>
</dbReference>
<evidence type="ECO:0000256" key="1">
    <source>
        <dbReference type="ARBA" id="ARBA00049958"/>
    </source>
</evidence>
<dbReference type="GO" id="GO:0016226">
    <property type="term" value="P:iron-sulfur cluster assembly"/>
    <property type="evidence" value="ECO:0007669"/>
    <property type="project" value="InterPro"/>
</dbReference>
<dbReference type="AlphaFoldDB" id="A0A918Y5L6"/>
<comment type="caution">
    <text evidence="3">The sequence shown here is derived from an EMBL/GenBank/DDBJ whole genome shotgun (WGS) entry which is preliminary data.</text>
</comment>
<dbReference type="InterPro" id="IPR001075">
    <property type="entry name" value="NIF_FeS_clus_asmbl_NifU_C"/>
</dbReference>